<feature type="compositionally biased region" description="Polar residues" evidence="1">
    <location>
        <begin position="442"/>
        <end position="467"/>
    </location>
</feature>
<proteinExistence type="predicted"/>
<feature type="region of interest" description="Disordered" evidence="1">
    <location>
        <begin position="334"/>
        <end position="381"/>
    </location>
</feature>
<dbReference type="Proteomes" id="UP000739565">
    <property type="component" value="Unassembled WGS sequence"/>
</dbReference>
<dbReference type="Gene3D" id="3.10.350.10">
    <property type="entry name" value="LysM domain"/>
    <property type="match status" value="1"/>
</dbReference>
<evidence type="ECO:0000256" key="1">
    <source>
        <dbReference type="SAM" id="MobiDB-lite"/>
    </source>
</evidence>
<feature type="compositionally biased region" description="Pro residues" evidence="1">
    <location>
        <begin position="259"/>
        <end position="270"/>
    </location>
</feature>
<evidence type="ECO:0000256" key="3">
    <source>
        <dbReference type="SAM" id="SignalP"/>
    </source>
</evidence>
<protein>
    <submittedName>
        <fullName evidence="5">LysM peptidoglycan-binding domain-containing protein</fullName>
    </submittedName>
</protein>
<feature type="transmembrane region" description="Helical" evidence="2">
    <location>
        <begin position="396"/>
        <end position="415"/>
    </location>
</feature>
<dbReference type="InterPro" id="IPR020012">
    <property type="entry name" value="LysM_FimV"/>
</dbReference>
<keyword evidence="2" id="KW-1133">Transmembrane helix</keyword>
<dbReference type="PROSITE" id="PS51782">
    <property type="entry name" value="LYSM"/>
    <property type="match status" value="1"/>
</dbReference>
<evidence type="ECO:0000313" key="5">
    <source>
        <dbReference type="EMBL" id="MBZ1349146.1"/>
    </source>
</evidence>
<dbReference type="CDD" id="cd00118">
    <property type="entry name" value="LysM"/>
    <property type="match status" value="1"/>
</dbReference>
<dbReference type="InterPro" id="IPR057840">
    <property type="entry name" value="FimV_N"/>
</dbReference>
<evidence type="ECO:0000259" key="4">
    <source>
        <dbReference type="PROSITE" id="PS51782"/>
    </source>
</evidence>
<dbReference type="NCBIfam" id="TIGR03505">
    <property type="entry name" value="FimV_core"/>
    <property type="match status" value="1"/>
</dbReference>
<keyword evidence="6" id="KW-1185">Reference proteome</keyword>
<sequence length="467" mass="48000">MRIGSQLALVCVTLLSAASTAWAAKPGHGSVMSPAGAPLRVEIPLYDLTASDSDALKVTVAGAQAWAAAGLTAPAPLSTLSASVEPGFSPGSRRLVLRSSQPVNIPVVDVLLDVTLANARLAVQSSYLVLVSASGQGSVLVVPGDTLSGIAQRYAVAGADLYQVLWGIYQANPSAFLSQNMNQLRAGTTLSIPDAKTILTIDPKYAYGMFLKHAAAFKQGRGAAGRAIQTGTVATVSAQSESSMPPAVVAVPAPTPAPAPTVTPTVPPGPTQSGSVKPPAAVAQSAPMGDQLRLSSAAPGSSDEDAKVAAAQELKEMQQRIDMLQQNLQQLRDAVRTQTEPARTPQATQNTSSAAVGSASRPNGDAGQVDRPKGTDITRPPATGLARVQQVANDNVLWVVLGASGVLALLMALMLRRAGTRESNGDYHATNNAEVSKAFDQKLQSLDLNLDSPASDTKPTPSSSGKV</sequence>
<reference evidence="5" key="1">
    <citation type="submission" date="2021-07" db="EMBL/GenBank/DDBJ databases">
        <title>New genus and species of the family Alcaligenaceae.</title>
        <authorList>
            <person name="Hahn M.W."/>
        </authorList>
    </citation>
    <scope>NUCLEOTIDE SEQUENCE</scope>
    <source>
        <strain evidence="5">LF4-65</strain>
    </source>
</reference>
<dbReference type="EMBL" id="JAHXRI010000001">
    <property type="protein sequence ID" value="MBZ1349146.1"/>
    <property type="molecule type" value="Genomic_DNA"/>
</dbReference>
<dbReference type="Pfam" id="PF25800">
    <property type="entry name" value="FimV_N"/>
    <property type="match status" value="1"/>
</dbReference>
<dbReference type="InterPro" id="IPR018392">
    <property type="entry name" value="LysM"/>
</dbReference>
<organism evidence="5 6">
    <name type="scientific">Zwartia hollandica</name>
    <dbReference type="NCBI Taxonomy" id="324606"/>
    <lineage>
        <taxon>Bacteria</taxon>
        <taxon>Pseudomonadati</taxon>
        <taxon>Pseudomonadota</taxon>
        <taxon>Betaproteobacteria</taxon>
        <taxon>Burkholderiales</taxon>
        <taxon>Alcaligenaceae</taxon>
        <taxon>Zwartia</taxon>
    </lineage>
</organism>
<comment type="caution">
    <text evidence="5">The sequence shown here is derived from an EMBL/GenBank/DDBJ whole genome shotgun (WGS) entry which is preliminary data.</text>
</comment>
<dbReference type="InterPro" id="IPR036779">
    <property type="entry name" value="LysM_dom_sf"/>
</dbReference>
<dbReference type="Pfam" id="PF01476">
    <property type="entry name" value="LysM"/>
    <property type="match status" value="1"/>
</dbReference>
<dbReference type="RefSeq" id="WP_259659563.1">
    <property type="nucleotide sequence ID" value="NZ_JAHXRI010000001.1"/>
</dbReference>
<evidence type="ECO:0000313" key="6">
    <source>
        <dbReference type="Proteomes" id="UP000739565"/>
    </source>
</evidence>
<feature type="region of interest" description="Disordered" evidence="1">
    <location>
        <begin position="438"/>
        <end position="467"/>
    </location>
</feature>
<feature type="region of interest" description="Disordered" evidence="1">
    <location>
        <begin position="259"/>
        <end position="309"/>
    </location>
</feature>
<evidence type="ECO:0000256" key="2">
    <source>
        <dbReference type="SAM" id="Phobius"/>
    </source>
</evidence>
<dbReference type="AlphaFoldDB" id="A0A953T390"/>
<name>A0A953T390_9BURK</name>
<feature type="domain" description="LysM" evidence="4">
    <location>
        <begin position="137"/>
        <end position="192"/>
    </location>
</feature>
<keyword evidence="2" id="KW-0472">Membrane</keyword>
<keyword evidence="3" id="KW-0732">Signal</keyword>
<feature type="compositionally biased region" description="Polar residues" evidence="1">
    <location>
        <begin position="334"/>
        <end position="355"/>
    </location>
</feature>
<feature type="chain" id="PRO_5037026297" evidence="3">
    <location>
        <begin position="24"/>
        <end position="467"/>
    </location>
</feature>
<feature type="signal peptide" evidence="3">
    <location>
        <begin position="1"/>
        <end position="23"/>
    </location>
</feature>
<accession>A0A953T390</accession>
<keyword evidence="2" id="KW-0812">Transmembrane</keyword>
<gene>
    <name evidence="5" type="ORF">KZZ10_00665</name>
</gene>